<dbReference type="AlphaFoldDB" id="A0A1S8KNX3"/>
<name>A0A1S8KNX3_9LACT</name>
<comment type="caution">
    <text evidence="3">The sequence shown here is derived from an EMBL/GenBank/DDBJ whole genome shotgun (WGS) entry which is preliminary data.</text>
</comment>
<dbReference type="InterPro" id="IPR036868">
    <property type="entry name" value="TusA-like_sf"/>
</dbReference>
<dbReference type="SUPFAM" id="SSF64307">
    <property type="entry name" value="SirA-like"/>
    <property type="match status" value="1"/>
</dbReference>
<evidence type="ECO:0000313" key="4">
    <source>
        <dbReference type="Proteomes" id="UP000190409"/>
    </source>
</evidence>
<proteinExistence type="inferred from homology"/>
<dbReference type="PANTHER" id="PTHR33279">
    <property type="entry name" value="SULFUR CARRIER PROTEIN YEDF-RELATED"/>
    <property type="match status" value="1"/>
</dbReference>
<evidence type="ECO:0000259" key="2">
    <source>
        <dbReference type="PROSITE" id="PS01148"/>
    </source>
</evidence>
<comment type="similarity">
    <text evidence="1">Belongs to the sulfur carrier protein TusA family.</text>
</comment>
<dbReference type="InterPro" id="IPR001455">
    <property type="entry name" value="TusA-like"/>
</dbReference>
<dbReference type="Gene3D" id="3.30.110.40">
    <property type="entry name" value="TusA-like domain"/>
    <property type="match status" value="1"/>
</dbReference>
<gene>
    <name evidence="3" type="ORF">BWX42_06675</name>
</gene>
<feature type="domain" description="UPF0033" evidence="2">
    <location>
        <begin position="10"/>
        <end position="34"/>
    </location>
</feature>
<organism evidence="3 4">
    <name type="scientific">Dolosigranulum pigrum</name>
    <dbReference type="NCBI Taxonomy" id="29394"/>
    <lineage>
        <taxon>Bacteria</taxon>
        <taxon>Bacillati</taxon>
        <taxon>Bacillota</taxon>
        <taxon>Bacilli</taxon>
        <taxon>Lactobacillales</taxon>
        <taxon>Carnobacteriaceae</taxon>
        <taxon>Dolosigranulum</taxon>
    </lineage>
</organism>
<accession>A0A1S8KNX3</accession>
<dbReference type="EMBL" id="MUYF01000003">
    <property type="protein sequence ID" value="OOL81447.1"/>
    <property type="molecule type" value="Genomic_DNA"/>
</dbReference>
<dbReference type="PROSITE" id="PS01148">
    <property type="entry name" value="UPF0033"/>
    <property type="match status" value="1"/>
</dbReference>
<dbReference type="Proteomes" id="UP000190409">
    <property type="component" value="Unassembled WGS sequence"/>
</dbReference>
<reference evidence="3 4" key="1">
    <citation type="submission" date="2017-01" db="EMBL/GenBank/DDBJ databases">
        <title>Complete Genome Sequence of Dolosigranulum pigrum isolated from a Patient with interstitial lung disease.</title>
        <authorList>
            <person name="Mukhopadhyay R."/>
            <person name="Joaquin J."/>
            <person name="Hogue R."/>
            <person name="Fitzgerald S."/>
            <person name="Jospin G."/>
            <person name="Eisen J.A."/>
            <person name="Chaturvedi V."/>
        </authorList>
    </citation>
    <scope>NUCLEOTIDE SEQUENCE [LARGE SCALE GENOMIC DNA]</scope>
    <source>
        <strain evidence="3 4">15S00348</strain>
    </source>
</reference>
<sequence length="78" mass="8664">MMTNQDIITLDSKGKDCPQPLIELKEVVATAESGQIIEHEFTCPEATTTIPNYAAEEGLEVVKFEKLGTEGWKIILKK</sequence>
<dbReference type="PANTHER" id="PTHR33279:SF6">
    <property type="entry name" value="SULFUR CARRIER PROTEIN YEDF-RELATED"/>
    <property type="match status" value="1"/>
</dbReference>
<evidence type="ECO:0000256" key="1">
    <source>
        <dbReference type="ARBA" id="ARBA00008984"/>
    </source>
</evidence>
<dbReference type="Pfam" id="PF01206">
    <property type="entry name" value="TusA"/>
    <property type="match status" value="1"/>
</dbReference>
<evidence type="ECO:0000313" key="3">
    <source>
        <dbReference type="EMBL" id="OOL81447.1"/>
    </source>
</evidence>
<dbReference type="CDD" id="cd00291">
    <property type="entry name" value="SirA_YedF_YeeD"/>
    <property type="match status" value="1"/>
</dbReference>
<protein>
    <recommendedName>
        <fullName evidence="2">UPF0033 domain-containing protein</fullName>
    </recommendedName>
</protein>